<keyword evidence="7 10" id="KW-0012">Acyltransferase</keyword>
<comment type="similarity">
    <text evidence="3">Belongs to the phosphate acetyltransferase and butyryltransferase family.</text>
</comment>
<dbReference type="InterPro" id="IPR004614">
    <property type="entry name" value="P_AcTrfase"/>
</dbReference>
<dbReference type="InterPro" id="IPR042113">
    <property type="entry name" value="P_AcTrfase_dom1"/>
</dbReference>
<evidence type="ECO:0000259" key="9">
    <source>
        <dbReference type="Pfam" id="PF01515"/>
    </source>
</evidence>
<evidence type="ECO:0000256" key="8">
    <source>
        <dbReference type="ARBA" id="ARBA00031108"/>
    </source>
</evidence>
<evidence type="ECO:0000256" key="2">
    <source>
        <dbReference type="ARBA" id="ARBA00004989"/>
    </source>
</evidence>
<dbReference type="PANTHER" id="PTHR43356">
    <property type="entry name" value="PHOSPHATE ACETYLTRANSFERASE"/>
    <property type="match status" value="1"/>
</dbReference>
<evidence type="ECO:0000256" key="5">
    <source>
        <dbReference type="ARBA" id="ARBA00021528"/>
    </source>
</evidence>
<dbReference type="AlphaFoldDB" id="A0A7V1LPA4"/>
<dbReference type="InterPro" id="IPR042112">
    <property type="entry name" value="P_AcTrfase_dom2"/>
</dbReference>
<organism evidence="10">
    <name type="scientific">Caldithrix abyssi</name>
    <dbReference type="NCBI Taxonomy" id="187145"/>
    <lineage>
        <taxon>Bacteria</taxon>
        <taxon>Pseudomonadati</taxon>
        <taxon>Calditrichota</taxon>
        <taxon>Calditrichia</taxon>
        <taxon>Calditrichales</taxon>
        <taxon>Calditrichaceae</taxon>
        <taxon>Caldithrix</taxon>
    </lineage>
</organism>
<dbReference type="GO" id="GO:0008959">
    <property type="term" value="F:phosphate acetyltransferase activity"/>
    <property type="evidence" value="ECO:0007669"/>
    <property type="project" value="UniProtKB-EC"/>
</dbReference>
<evidence type="ECO:0000256" key="4">
    <source>
        <dbReference type="ARBA" id="ARBA00012707"/>
    </source>
</evidence>
<evidence type="ECO:0000256" key="3">
    <source>
        <dbReference type="ARBA" id="ARBA00005656"/>
    </source>
</evidence>
<keyword evidence="6 10" id="KW-0808">Transferase</keyword>
<dbReference type="InterPro" id="IPR050500">
    <property type="entry name" value="Phos_Acetyltrans/Butyryltrans"/>
</dbReference>
<name>A0A7V1LPA4_CALAY</name>
<comment type="catalytic activity">
    <reaction evidence="1">
        <text>acetyl-CoA + phosphate = acetyl phosphate + CoA</text>
        <dbReference type="Rhea" id="RHEA:19521"/>
        <dbReference type="ChEBI" id="CHEBI:22191"/>
        <dbReference type="ChEBI" id="CHEBI:43474"/>
        <dbReference type="ChEBI" id="CHEBI:57287"/>
        <dbReference type="ChEBI" id="CHEBI:57288"/>
        <dbReference type="EC" id="2.3.1.8"/>
    </reaction>
</comment>
<dbReference type="Proteomes" id="UP000886005">
    <property type="component" value="Unassembled WGS sequence"/>
</dbReference>
<sequence length="324" mass="34082">MDFIKSLQQRAAKKAHNKIVFPESSDPRILEAAAYLYGHKLVSPVLLGSGAEIEKAARENGVDISGIEIADPSTLDIAAWSAEYFQMREHKGMTAEKAAETLKQPMFIAAFMVRHGLAAGAVAGAVHTTGDVLRAAIQVVGLAPGITAVSSCFEMVLEDGRVFAYGDCAVIPNPTEEQLASVAVSTAQTHSRLTGELPNVAMLSFSTKGSAEHEDVTKVIRATQIIKQQQPGLNVDGELQFDAALIPAIGAKKAPGSTVAGKANVFIFPDLDAGNIGYKITERLAGAQAIGPVIQGLAKPFNDLSRGCKAEDVVNVACICSLLS</sequence>
<evidence type="ECO:0000313" key="10">
    <source>
        <dbReference type="EMBL" id="HED11689.1"/>
    </source>
</evidence>
<feature type="domain" description="Phosphate acetyl/butaryl transferase" evidence="9">
    <location>
        <begin position="3"/>
        <end position="319"/>
    </location>
</feature>
<dbReference type="PIRSF" id="PIRSF000428">
    <property type="entry name" value="P_Ac_trans"/>
    <property type="match status" value="1"/>
</dbReference>
<evidence type="ECO:0000256" key="7">
    <source>
        <dbReference type="ARBA" id="ARBA00023315"/>
    </source>
</evidence>
<comment type="pathway">
    <text evidence="2">Metabolic intermediate biosynthesis; acetyl-CoA biosynthesis; acetyl-CoA from acetate: step 2/2.</text>
</comment>
<dbReference type="SUPFAM" id="SSF53659">
    <property type="entry name" value="Isocitrate/Isopropylmalate dehydrogenase-like"/>
    <property type="match status" value="1"/>
</dbReference>
<dbReference type="NCBIfam" id="TIGR00651">
    <property type="entry name" value="pta"/>
    <property type="match status" value="1"/>
</dbReference>
<dbReference type="EMBL" id="DRLD01000378">
    <property type="protein sequence ID" value="HED11689.1"/>
    <property type="molecule type" value="Genomic_DNA"/>
</dbReference>
<gene>
    <name evidence="10" type="primary">pta</name>
    <name evidence="10" type="ORF">ENJ10_13435</name>
</gene>
<proteinExistence type="inferred from homology"/>
<evidence type="ECO:0000256" key="1">
    <source>
        <dbReference type="ARBA" id="ARBA00000705"/>
    </source>
</evidence>
<dbReference type="PANTHER" id="PTHR43356:SF3">
    <property type="entry name" value="PHOSPHATE ACETYLTRANSFERASE"/>
    <property type="match status" value="1"/>
</dbReference>
<dbReference type="Pfam" id="PF01515">
    <property type="entry name" value="PTA_PTB"/>
    <property type="match status" value="1"/>
</dbReference>
<dbReference type="NCBIfam" id="NF007233">
    <property type="entry name" value="PRK09653.1"/>
    <property type="match status" value="1"/>
</dbReference>
<dbReference type="InterPro" id="IPR002505">
    <property type="entry name" value="PTA_PTB"/>
</dbReference>
<protein>
    <recommendedName>
        <fullName evidence="5">Phosphate acetyltransferase</fullName>
        <ecNumber evidence="4">2.3.1.8</ecNumber>
    </recommendedName>
    <alternativeName>
        <fullName evidence="8">Phosphotransacetylase</fullName>
    </alternativeName>
</protein>
<comment type="caution">
    <text evidence="10">The sequence shown here is derived from an EMBL/GenBank/DDBJ whole genome shotgun (WGS) entry which is preliminary data.</text>
</comment>
<dbReference type="EC" id="2.3.1.8" evidence="4"/>
<evidence type="ECO:0000256" key="6">
    <source>
        <dbReference type="ARBA" id="ARBA00022679"/>
    </source>
</evidence>
<dbReference type="InterPro" id="IPR012147">
    <property type="entry name" value="P_Ac_Bu_trans"/>
</dbReference>
<accession>A0A7V1LPA4</accession>
<dbReference type="Gene3D" id="3.40.50.10750">
    <property type="entry name" value="Isocitrate/Isopropylmalate dehydrogenase-like"/>
    <property type="match status" value="1"/>
</dbReference>
<dbReference type="Gene3D" id="3.40.50.10950">
    <property type="match status" value="1"/>
</dbReference>
<reference evidence="10" key="1">
    <citation type="journal article" date="2020" name="mSystems">
        <title>Genome- and Community-Level Interaction Insights into Carbon Utilization and Element Cycling Functions of Hydrothermarchaeota in Hydrothermal Sediment.</title>
        <authorList>
            <person name="Zhou Z."/>
            <person name="Liu Y."/>
            <person name="Xu W."/>
            <person name="Pan J."/>
            <person name="Luo Z.H."/>
            <person name="Li M."/>
        </authorList>
    </citation>
    <scope>NUCLEOTIDE SEQUENCE [LARGE SCALE GENOMIC DNA]</scope>
    <source>
        <strain evidence="10">HyVt-456</strain>
    </source>
</reference>